<dbReference type="InterPro" id="IPR050397">
    <property type="entry name" value="Env_Response_Regulators"/>
</dbReference>
<evidence type="ECO:0000259" key="2">
    <source>
        <dbReference type="PROSITE" id="PS50042"/>
    </source>
</evidence>
<organism evidence="3 4">
    <name type="scientific">Desulfosoma caldarium</name>
    <dbReference type="NCBI Taxonomy" id="610254"/>
    <lineage>
        <taxon>Bacteria</taxon>
        <taxon>Pseudomonadati</taxon>
        <taxon>Thermodesulfobacteriota</taxon>
        <taxon>Syntrophobacteria</taxon>
        <taxon>Syntrophobacterales</taxon>
        <taxon>Syntrophobacteraceae</taxon>
        <taxon>Desulfosoma</taxon>
    </lineage>
</organism>
<dbReference type="PANTHER" id="PTHR24567:SF74">
    <property type="entry name" value="HTH-TYPE TRANSCRIPTIONAL REGULATOR ARCR"/>
    <property type="match status" value="1"/>
</dbReference>
<dbReference type="RefSeq" id="WP_170161562.1">
    <property type="nucleotide sequence ID" value="NZ_RJVA01000010.1"/>
</dbReference>
<protein>
    <submittedName>
        <fullName evidence="3">Cyclic nucleotide-binding protein</fullName>
    </submittedName>
</protein>
<sequence>MSESLSRPANQASSSPGEPRPFAAQARTYQEGELIVVQDEPLQGFFVILDGHVRISREDRRVRVLKQKDVFGMEAMVHRGKCPYSARAMTPCRVLFYEMEAFDDFLYARPQAVRDLVRSLLRQLTDTSLAVSGEESFVLSSEVEVRHYRDGETIISEGEESDEFYRLISSTTGLRVTLRGIEIGRIDQPGEFFGEMACLLKAPRQATVTSMGDSLVQVYRPQRLESIVGEDPQLAMKLIGTLARRLSSANIRLTEKEIKSREWKDFV</sequence>
<feature type="region of interest" description="Disordered" evidence="1">
    <location>
        <begin position="1"/>
        <end position="23"/>
    </location>
</feature>
<dbReference type="Proteomes" id="UP000276223">
    <property type="component" value="Unassembled WGS sequence"/>
</dbReference>
<evidence type="ECO:0000313" key="4">
    <source>
        <dbReference type="Proteomes" id="UP000276223"/>
    </source>
</evidence>
<dbReference type="AlphaFoldDB" id="A0A3N1VKN5"/>
<dbReference type="InterPro" id="IPR018490">
    <property type="entry name" value="cNMP-bd_dom_sf"/>
</dbReference>
<dbReference type="Pfam" id="PF00027">
    <property type="entry name" value="cNMP_binding"/>
    <property type="match status" value="2"/>
</dbReference>
<dbReference type="SUPFAM" id="SSF51206">
    <property type="entry name" value="cAMP-binding domain-like"/>
    <property type="match status" value="2"/>
</dbReference>
<gene>
    <name evidence="3" type="ORF">EDC27_0737</name>
</gene>
<feature type="domain" description="Cyclic nucleotide-binding" evidence="2">
    <location>
        <begin position="139"/>
        <end position="245"/>
    </location>
</feature>
<dbReference type="PROSITE" id="PS50042">
    <property type="entry name" value="CNMP_BINDING_3"/>
    <property type="match status" value="2"/>
</dbReference>
<comment type="caution">
    <text evidence="3">The sequence shown here is derived from an EMBL/GenBank/DDBJ whole genome shotgun (WGS) entry which is preliminary data.</text>
</comment>
<feature type="domain" description="Cyclic nucleotide-binding" evidence="2">
    <location>
        <begin position="23"/>
        <end position="123"/>
    </location>
</feature>
<dbReference type="SMART" id="SM00100">
    <property type="entry name" value="cNMP"/>
    <property type="match status" value="2"/>
</dbReference>
<dbReference type="CDD" id="cd00038">
    <property type="entry name" value="CAP_ED"/>
    <property type="match status" value="2"/>
</dbReference>
<dbReference type="EMBL" id="RJVA01000010">
    <property type="protein sequence ID" value="ROR01558.1"/>
    <property type="molecule type" value="Genomic_DNA"/>
</dbReference>
<reference evidence="3 4" key="1">
    <citation type="submission" date="2018-11" db="EMBL/GenBank/DDBJ databases">
        <title>Genomic Encyclopedia of Type Strains, Phase IV (KMG-IV): sequencing the most valuable type-strain genomes for metagenomic binning, comparative biology and taxonomic classification.</title>
        <authorList>
            <person name="Goeker M."/>
        </authorList>
    </citation>
    <scope>NUCLEOTIDE SEQUENCE [LARGE SCALE GENOMIC DNA]</scope>
    <source>
        <strain evidence="3 4">DSM 22027</strain>
    </source>
</reference>
<keyword evidence="4" id="KW-1185">Reference proteome</keyword>
<dbReference type="Gene3D" id="2.60.120.10">
    <property type="entry name" value="Jelly Rolls"/>
    <property type="match status" value="2"/>
</dbReference>
<dbReference type="InterPro" id="IPR014710">
    <property type="entry name" value="RmlC-like_jellyroll"/>
</dbReference>
<dbReference type="GO" id="GO:0003700">
    <property type="term" value="F:DNA-binding transcription factor activity"/>
    <property type="evidence" value="ECO:0007669"/>
    <property type="project" value="TreeGrafter"/>
</dbReference>
<evidence type="ECO:0000313" key="3">
    <source>
        <dbReference type="EMBL" id="ROR01558.1"/>
    </source>
</evidence>
<dbReference type="PRINTS" id="PR00103">
    <property type="entry name" value="CAMPKINASE"/>
</dbReference>
<accession>A0A3N1VKN5</accession>
<dbReference type="InterPro" id="IPR000595">
    <property type="entry name" value="cNMP-bd_dom"/>
</dbReference>
<name>A0A3N1VKN5_9BACT</name>
<proteinExistence type="predicted"/>
<evidence type="ECO:0000256" key="1">
    <source>
        <dbReference type="SAM" id="MobiDB-lite"/>
    </source>
</evidence>
<feature type="compositionally biased region" description="Polar residues" evidence="1">
    <location>
        <begin position="1"/>
        <end position="16"/>
    </location>
</feature>
<dbReference type="GO" id="GO:0005829">
    <property type="term" value="C:cytosol"/>
    <property type="evidence" value="ECO:0007669"/>
    <property type="project" value="TreeGrafter"/>
</dbReference>
<dbReference type="PANTHER" id="PTHR24567">
    <property type="entry name" value="CRP FAMILY TRANSCRIPTIONAL REGULATORY PROTEIN"/>
    <property type="match status" value="1"/>
</dbReference>